<dbReference type="PANTHER" id="PTHR11635:SF152">
    <property type="entry name" value="CAMP-DEPENDENT PROTEIN KINASE TYPE I REGULATORY SUBUNIT-RELATED"/>
    <property type="match status" value="1"/>
</dbReference>
<dbReference type="Pfam" id="PF00581">
    <property type="entry name" value="Rhodanese"/>
    <property type="match status" value="1"/>
</dbReference>
<keyword evidence="4" id="KW-1185">Reference proteome</keyword>
<sequence>MKHFEVEHIRTLIPFNAIPDAQLAFLLEGIEPQYLFSGRRRDLCASDTNDYFLLYGDLELAFSNGERRMVSGRDSLYPLAYQETGLQSLKALSDCELLVLPAQDLKNQLCWSQMAEFQRLQFAMNPDLDEDAQWIDAVLDSNLFLKVPPTNVGDIFKKMRTLLVNHGDDIVQQGEVGDGCYFIKEGTAQVWVKKHGTELNCVAEIGPGRCFGEDALVSSLPRNATVRMSSDGVLVKLDKNDFLPLLQAPQVEHLSCSECLSILKQAFTCDTSAQMEPHSEEDKASEKTPLKETKIIDTTTINTTTTDTTKKSTANCTMPTVIVDVRTSDEYRFGHLKGAVNIPLSMLALQLRRLHKNQRYILYSDHGFRSDAAACVLSRLGYQVVSIKGGLKALRGGQKNIDQGLLALSDAPYVLRDYKVILGY</sequence>
<dbReference type="InterPro" id="IPR050503">
    <property type="entry name" value="cAMP-dep_PK_reg_su-like"/>
</dbReference>
<dbReference type="AlphaFoldDB" id="A0AA37T9G0"/>
<reference evidence="3 4" key="1">
    <citation type="journal article" date="2014" name="Int. J. Syst. Evol. Microbiol.">
        <title>Complete genome sequence of Corynebacterium casei LMG S-19264T (=DSM 44701T), isolated from a smear-ripened cheese.</title>
        <authorList>
            <consortium name="US DOE Joint Genome Institute (JGI-PGF)"/>
            <person name="Walter F."/>
            <person name="Albersmeier A."/>
            <person name="Kalinowski J."/>
            <person name="Ruckert C."/>
        </authorList>
    </citation>
    <scope>NUCLEOTIDE SEQUENCE [LARGE SCALE GENOMIC DNA]</scope>
    <source>
        <strain evidence="3 4">NBRC 110095</strain>
    </source>
</reference>
<evidence type="ECO:0000313" key="4">
    <source>
        <dbReference type="Proteomes" id="UP001156870"/>
    </source>
</evidence>
<dbReference type="PRINTS" id="PR00103">
    <property type="entry name" value="CAMPKINASE"/>
</dbReference>
<dbReference type="PROSITE" id="PS50042">
    <property type="entry name" value="CNMP_BINDING_3"/>
    <property type="match status" value="1"/>
</dbReference>
<feature type="domain" description="Rhodanese" evidence="2">
    <location>
        <begin position="320"/>
        <end position="403"/>
    </location>
</feature>
<dbReference type="InterPro" id="IPR000595">
    <property type="entry name" value="cNMP-bd_dom"/>
</dbReference>
<dbReference type="GO" id="GO:0034236">
    <property type="term" value="F:protein kinase A catalytic subunit binding"/>
    <property type="evidence" value="ECO:0007669"/>
    <property type="project" value="TreeGrafter"/>
</dbReference>
<dbReference type="GO" id="GO:0005952">
    <property type="term" value="C:cAMP-dependent protein kinase complex"/>
    <property type="evidence" value="ECO:0007669"/>
    <property type="project" value="InterPro"/>
</dbReference>
<dbReference type="InterPro" id="IPR018490">
    <property type="entry name" value="cNMP-bd_dom_sf"/>
</dbReference>
<dbReference type="CDD" id="cd00158">
    <property type="entry name" value="RHOD"/>
    <property type="match status" value="1"/>
</dbReference>
<dbReference type="CDD" id="cd00038">
    <property type="entry name" value="CAP_ED"/>
    <property type="match status" value="1"/>
</dbReference>
<dbReference type="GO" id="GO:0005829">
    <property type="term" value="C:cytosol"/>
    <property type="evidence" value="ECO:0007669"/>
    <property type="project" value="TreeGrafter"/>
</dbReference>
<proteinExistence type="predicted"/>
<protein>
    <recommendedName>
        <fullName evidence="5">Cyclic nucleotide-binding domain-containing protein</fullName>
    </recommendedName>
</protein>
<feature type="domain" description="Cyclic nucleotide-binding" evidence="1">
    <location>
        <begin position="143"/>
        <end position="246"/>
    </location>
</feature>
<dbReference type="RefSeq" id="WP_232594093.1">
    <property type="nucleotide sequence ID" value="NZ_BSPD01000102.1"/>
</dbReference>
<dbReference type="GO" id="GO:0004862">
    <property type="term" value="F:cAMP-dependent protein kinase inhibitor activity"/>
    <property type="evidence" value="ECO:0007669"/>
    <property type="project" value="TreeGrafter"/>
</dbReference>
<organism evidence="3 4">
    <name type="scientific">Marinibactrum halimedae</name>
    <dbReference type="NCBI Taxonomy" id="1444977"/>
    <lineage>
        <taxon>Bacteria</taxon>
        <taxon>Pseudomonadati</taxon>
        <taxon>Pseudomonadota</taxon>
        <taxon>Gammaproteobacteria</taxon>
        <taxon>Cellvibrionales</taxon>
        <taxon>Cellvibrionaceae</taxon>
        <taxon>Marinibactrum</taxon>
    </lineage>
</organism>
<dbReference type="SUPFAM" id="SSF51206">
    <property type="entry name" value="cAMP-binding domain-like"/>
    <property type="match status" value="1"/>
</dbReference>
<evidence type="ECO:0000259" key="2">
    <source>
        <dbReference type="PROSITE" id="PS50206"/>
    </source>
</evidence>
<dbReference type="SMART" id="SM00100">
    <property type="entry name" value="cNMP"/>
    <property type="match status" value="1"/>
</dbReference>
<dbReference type="EMBL" id="BSPD01000102">
    <property type="protein sequence ID" value="GLS28156.1"/>
    <property type="molecule type" value="Genomic_DNA"/>
</dbReference>
<dbReference type="GO" id="GO:0030552">
    <property type="term" value="F:cAMP binding"/>
    <property type="evidence" value="ECO:0007669"/>
    <property type="project" value="TreeGrafter"/>
</dbReference>
<dbReference type="Proteomes" id="UP001156870">
    <property type="component" value="Unassembled WGS sequence"/>
</dbReference>
<dbReference type="Gene3D" id="2.60.120.10">
    <property type="entry name" value="Jelly Rolls"/>
    <property type="match status" value="1"/>
</dbReference>
<evidence type="ECO:0000259" key="1">
    <source>
        <dbReference type="PROSITE" id="PS50042"/>
    </source>
</evidence>
<dbReference type="PANTHER" id="PTHR11635">
    <property type="entry name" value="CAMP-DEPENDENT PROTEIN KINASE REGULATORY CHAIN"/>
    <property type="match status" value="1"/>
</dbReference>
<dbReference type="InterPro" id="IPR001763">
    <property type="entry name" value="Rhodanese-like_dom"/>
</dbReference>
<dbReference type="Gene3D" id="3.40.250.10">
    <property type="entry name" value="Rhodanese-like domain"/>
    <property type="match status" value="1"/>
</dbReference>
<dbReference type="SUPFAM" id="SSF52821">
    <property type="entry name" value="Rhodanese/Cell cycle control phosphatase"/>
    <property type="match status" value="1"/>
</dbReference>
<dbReference type="PROSITE" id="PS50206">
    <property type="entry name" value="RHODANESE_3"/>
    <property type="match status" value="1"/>
</dbReference>
<dbReference type="Pfam" id="PF00027">
    <property type="entry name" value="cNMP_binding"/>
    <property type="match status" value="1"/>
</dbReference>
<evidence type="ECO:0008006" key="5">
    <source>
        <dbReference type="Google" id="ProtNLM"/>
    </source>
</evidence>
<evidence type="ECO:0000313" key="3">
    <source>
        <dbReference type="EMBL" id="GLS28156.1"/>
    </source>
</evidence>
<gene>
    <name evidence="3" type="ORF">GCM10007877_38750</name>
</gene>
<name>A0AA37T9G0_9GAMM</name>
<dbReference type="InterPro" id="IPR036873">
    <property type="entry name" value="Rhodanese-like_dom_sf"/>
</dbReference>
<dbReference type="InterPro" id="IPR014710">
    <property type="entry name" value="RmlC-like_jellyroll"/>
</dbReference>
<comment type="caution">
    <text evidence="3">The sequence shown here is derived from an EMBL/GenBank/DDBJ whole genome shotgun (WGS) entry which is preliminary data.</text>
</comment>
<dbReference type="SMART" id="SM00450">
    <property type="entry name" value="RHOD"/>
    <property type="match status" value="1"/>
</dbReference>
<accession>A0AA37T9G0</accession>